<feature type="binding site" evidence="10">
    <location>
        <position position="22"/>
    </location>
    <ligand>
        <name>(6S)-5-formyl-5,6,7,8-tetrahydrofolate</name>
        <dbReference type="ChEBI" id="CHEBI:57457"/>
    </ligand>
</feature>
<organism evidence="13 14">
    <name type="scientific">Candidatus Desulfatibia vada</name>
    <dbReference type="NCBI Taxonomy" id="2841696"/>
    <lineage>
        <taxon>Bacteria</taxon>
        <taxon>Pseudomonadati</taxon>
        <taxon>Thermodesulfobacteriota</taxon>
        <taxon>Desulfobacteria</taxon>
        <taxon>Desulfobacterales</taxon>
        <taxon>Desulfobacterales incertae sedis</taxon>
        <taxon>Candidatus Desulfatibia</taxon>
    </lineage>
</organism>
<evidence type="ECO:0000256" key="9">
    <source>
        <dbReference type="ARBA" id="ARBA00023134"/>
    </source>
</evidence>
<comment type="subunit">
    <text evidence="10">Homodimer. Heterotetramer of two MnmE and two MnmG subunits.</text>
</comment>
<dbReference type="NCBIfam" id="TIGR00231">
    <property type="entry name" value="small_GTP"/>
    <property type="match status" value="1"/>
</dbReference>
<keyword evidence="4 10" id="KW-0479">Metal-binding</keyword>
<keyword evidence="3 10" id="KW-0819">tRNA processing</keyword>
<feature type="binding site" evidence="10">
    <location>
        <position position="267"/>
    </location>
    <ligand>
        <name>K(+)</name>
        <dbReference type="ChEBI" id="CHEBI:29103"/>
    </ligand>
</feature>
<dbReference type="GO" id="GO:0042802">
    <property type="term" value="F:identical protein binding"/>
    <property type="evidence" value="ECO:0007669"/>
    <property type="project" value="UniProtKB-ARBA"/>
</dbReference>
<dbReference type="AlphaFoldDB" id="A0A8J6TQ49"/>
<proteinExistence type="inferred from homology"/>
<comment type="function">
    <text evidence="10">Exhibits a very high intrinsic GTPase hydrolysis rate. Involved in the addition of a carboxymethylaminomethyl (cmnm) group at the wobble position (U34) of certain tRNAs, forming tRNA-cmnm(5)s(2)U34.</text>
</comment>
<dbReference type="GO" id="GO:0003924">
    <property type="term" value="F:GTPase activity"/>
    <property type="evidence" value="ECO:0007669"/>
    <property type="project" value="UniProtKB-UniRule"/>
</dbReference>
<accession>A0A8J6TQ49</accession>
<dbReference type="PANTHER" id="PTHR42714:SF2">
    <property type="entry name" value="TRNA MODIFICATION GTPASE GTPBP3, MITOCHONDRIAL"/>
    <property type="match status" value="1"/>
</dbReference>
<dbReference type="InterPro" id="IPR027368">
    <property type="entry name" value="MnmE_dom2"/>
</dbReference>
<dbReference type="CDD" id="cd14858">
    <property type="entry name" value="TrmE_N"/>
    <property type="match status" value="1"/>
</dbReference>
<dbReference type="Pfam" id="PF12631">
    <property type="entry name" value="MnmE_helical"/>
    <property type="match status" value="1"/>
</dbReference>
<evidence type="ECO:0000256" key="2">
    <source>
        <dbReference type="ARBA" id="ARBA00022490"/>
    </source>
</evidence>
<dbReference type="Gene3D" id="3.30.1360.120">
    <property type="entry name" value="Probable tRNA modification gtpase trme, domain 1"/>
    <property type="match status" value="1"/>
</dbReference>
<dbReference type="InterPro" id="IPR027417">
    <property type="entry name" value="P-loop_NTPase"/>
</dbReference>
<dbReference type="Pfam" id="PF01926">
    <property type="entry name" value="MMR_HSR1"/>
    <property type="match status" value="1"/>
</dbReference>
<protein>
    <recommendedName>
        <fullName evidence="10">tRNA modification GTPase MnmE</fullName>
        <ecNumber evidence="10">3.6.-.-</ecNumber>
    </recommendedName>
</protein>
<dbReference type="GO" id="GO:0005525">
    <property type="term" value="F:GTP binding"/>
    <property type="evidence" value="ECO:0007669"/>
    <property type="project" value="UniProtKB-UniRule"/>
</dbReference>
<name>A0A8J6TQ49_9BACT</name>
<sequence length="471" mass="51254">MEQDTIAAVATPVGSGGIGIIKISGRDALSIAEAIFQKTGNTPDSWRTTDAHLVAALHSHRLYHGHIVDPDNGRVLDEVLLAAMPAPHSYTREDVVEINTHSGRVVLAATLALVLKQGARLAEPGEFTKRAYLSGRIDLTQAEAVIDIINSRTDKALEIAASQIRGDLKQKVEAIRDILLDILTEIEAVIDFPEDVEDIIKDGKAVAVIANKAIEPLKALIRQYDNAHILRDGIKMAVVGKPNVGKSSLMNRLLQNDRVIVSPIPGTTRDLIEETLNIRGIPVVVADTAGLHETDDPVEVIGIQKTEEYINRSDLVLFMIDAGEPLAREDYRIYETIHNKRSIIVVNKIDLVDKGAGPDIPDTWAQTPAIKISALYGEGLGALKDLIAKISMGDFPLEPENVTIPNLRHKIALARCLQLATSAVEAIKNKTPFELVAIDVQEAIDALGEIVGLTTREDVIDQIFSRFCIGK</sequence>
<dbReference type="GO" id="GO:0002098">
    <property type="term" value="P:tRNA wobble uridine modification"/>
    <property type="evidence" value="ECO:0007669"/>
    <property type="project" value="TreeGrafter"/>
</dbReference>
<dbReference type="InterPro" id="IPR031168">
    <property type="entry name" value="G_TrmE"/>
</dbReference>
<evidence type="ECO:0000256" key="1">
    <source>
        <dbReference type="ARBA" id="ARBA00011043"/>
    </source>
</evidence>
<reference evidence="13 14" key="1">
    <citation type="submission" date="2020-08" db="EMBL/GenBank/DDBJ databases">
        <title>Bridging the membrane lipid divide: bacteria of the FCB group superphylum have the potential to synthesize archaeal ether lipids.</title>
        <authorList>
            <person name="Villanueva L."/>
            <person name="Von Meijenfeldt F.A.B."/>
            <person name="Westbye A.B."/>
            <person name="Yadav S."/>
            <person name="Hopmans E.C."/>
            <person name="Dutilh B.E."/>
            <person name="Sinninghe Damste J.S."/>
        </authorList>
    </citation>
    <scope>NUCLEOTIDE SEQUENCE [LARGE SCALE GENOMIC DNA]</scope>
    <source>
        <strain evidence="13">NIOZ-UU17</strain>
    </source>
</reference>
<dbReference type="Proteomes" id="UP000605201">
    <property type="component" value="Unassembled WGS sequence"/>
</dbReference>
<evidence type="ECO:0000313" key="13">
    <source>
        <dbReference type="EMBL" id="MBC8431723.1"/>
    </source>
</evidence>
<comment type="caution">
    <text evidence="10">Lacks conserved residue(s) required for the propagation of feature annotation.</text>
</comment>
<feature type="binding site" evidence="10">
    <location>
        <position position="264"/>
    </location>
    <ligand>
        <name>K(+)</name>
        <dbReference type="ChEBI" id="CHEBI:29103"/>
    </ligand>
</feature>
<dbReference type="SUPFAM" id="SSF52540">
    <property type="entry name" value="P-loop containing nucleoside triphosphate hydrolases"/>
    <property type="match status" value="1"/>
</dbReference>
<evidence type="ECO:0000313" key="14">
    <source>
        <dbReference type="Proteomes" id="UP000605201"/>
    </source>
</evidence>
<dbReference type="EMBL" id="JACNIG010000166">
    <property type="protein sequence ID" value="MBC8431723.1"/>
    <property type="molecule type" value="Genomic_DNA"/>
</dbReference>
<dbReference type="NCBIfam" id="TIGR00450">
    <property type="entry name" value="mnmE_trmE_thdF"/>
    <property type="match status" value="1"/>
</dbReference>
<dbReference type="Gene3D" id="1.20.120.430">
    <property type="entry name" value="tRNA modification GTPase MnmE domain 2"/>
    <property type="match status" value="1"/>
</dbReference>
<dbReference type="CDD" id="cd04164">
    <property type="entry name" value="trmE"/>
    <property type="match status" value="1"/>
</dbReference>
<keyword evidence="8 10" id="KW-0630">Potassium</keyword>
<dbReference type="FunFam" id="3.40.50.300:FF:001376">
    <property type="entry name" value="tRNA modification GTPase MnmE"/>
    <property type="match status" value="1"/>
</dbReference>
<gene>
    <name evidence="10 13" type="primary">mnmE</name>
    <name evidence="10" type="synonym">trmE</name>
    <name evidence="13" type="ORF">H8D96_07360</name>
</gene>
<dbReference type="GO" id="GO:0030488">
    <property type="term" value="P:tRNA methylation"/>
    <property type="evidence" value="ECO:0007669"/>
    <property type="project" value="TreeGrafter"/>
</dbReference>
<dbReference type="PANTHER" id="PTHR42714">
    <property type="entry name" value="TRNA MODIFICATION GTPASE GTPBP3"/>
    <property type="match status" value="1"/>
</dbReference>
<dbReference type="Gene3D" id="3.40.50.300">
    <property type="entry name" value="P-loop containing nucleotide triphosphate hydrolases"/>
    <property type="match status" value="1"/>
</dbReference>
<evidence type="ECO:0000259" key="12">
    <source>
        <dbReference type="PROSITE" id="PS51709"/>
    </source>
</evidence>
<dbReference type="GO" id="GO:0046872">
    <property type="term" value="F:metal ion binding"/>
    <property type="evidence" value="ECO:0007669"/>
    <property type="project" value="UniProtKB-KW"/>
</dbReference>
<feature type="binding site" evidence="10">
    <location>
        <begin position="262"/>
        <end position="268"/>
    </location>
    <ligand>
        <name>GTP</name>
        <dbReference type="ChEBI" id="CHEBI:37565"/>
    </ligand>
</feature>
<keyword evidence="2 10" id="KW-0963">Cytoplasm</keyword>
<evidence type="ECO:0000256" key="3">
    <source>
        <dbReference type="ARBA" id="ARBA00022694"/>
    </source>
</evidence>
<evidence type="ECO:0000256" key="11">
    <source>
        <dbReference type="RuleBase" id="RU003313"/>
    </source>
</evidence>
<feature type="binding site" evidence="10">
    <location>
        <position position="262"/>
    </location>
    <ligand>
        <name>K(+)</name>
        <dbReference type="ChEBI" id="CHEBI:29103"/>
    </ligand>
</feature>
<keyword evidence="9 10" id="KW-0342">GTP-binding</keyword>
<evidence type="ECO:0000256" key="4">
    <source>
        <dbReference type="ARBA" id="ARBA00022723"/>
    </source>
</evidence>
<dbReference type="InterPro" id="IPR005225">
    <property type="entry name" value="Small_GTP-bd"/>
</dbReference>
<evidence type="ECO:0000256" key="5">
    <source>
        <dbReference type="ARBA" id="ARBA00022741"/>
    </source>
</evidence>
<dbReference type="GO" id="GO:0005829">
    <property type="term" value="C:cytosol"/>
    <property type="evidence" value="ECO:0007669"/>
    <property type="project" value="TreeGrafter"/>
</dbReference>
<comment type="cofactor">
    <cofactor evidence="10">
        <name>K(+)</name>
        <dbReference type="ChEBI" id="CHEBI:29103"/>
    </cofactor>
    <text evidence="10">Binds 1 potassium ion per subunit.</text>
</comment>
<feature type="domain" description="TrmE-type G" evidence="12">
    <location>
        <begin position="233"/>
        <end position="392"/>
    </location>
</feature>
<evidence type="ECO:0000256" key="8">
    <source>
        <dbReference type="ARBA" id="ARBA00022958"/>
    </source>
</evidence>
<dbReference type="InterPro" id="IPR027266">
    <property type="entry name" value="TrmE/GcvT-like"/>
</dbReference>
<dbReference type="HAMAP" id="MF_00379">
    <property type="entry name" value="GTPase_MnmE"/>
    <property type="match status" value="1"/>
</dbReference>
<evidence type="ECO:0000256" key="7">
    <source>
        <dbReference type="ARBA" id="ARBA00022842"/>
    </source>
</evidence>
<comment type="caution">
    <text evidence="13">The sequence shown here is derived from an EMBL/GenBank/DDBJ whole genome shotgun (WGS) entry which is preliminary data.</text>
</comment>
<dbReference type="EC" id="3.6.-.-" evidence="10"/>
<keyword evidence="7 10" id="KW-0460">Magnesium</keyword>
<feature type="binding site" evidence="10">
    <location>
        <position position="243"/>
    </location>
    <ligand>
        <name>K(+)</name>
        <dbReference type="ChEBI" id="CHEBI:29103"/>
    </ligand>
</feature>
<feature type="binding site" evidence="10">
    <location>
        <position position="268"/>
    </location>
    <ligand>
        <name>Mg(2+)</name>
        <dbReference type="ChEBI" id="CHEBI:18420"/>
    </ligand>
</feature>
<keyword evidence="5 10" id="KW-0547">Nucleotide-binding</keyword>
<dbReference type="Pfam" id="PF10396">
    <property type="entry name" value="TrmE_N"/>
    <property type="match status" value="1"/>
</dbReference>
<feature type="binding site" evidence="10">
    <location>
        <begin position="287"/>
        <end position="290"/>
    </location>
    <ligand>
        <name>GTP</name>
        <dbReference type="ChEBI" id="CHEBI:37565"/>
    </ligand>
</feature>
<evidence type="ECO:0000256" key="6">
    <source>
        <dbReference type="ARBA" id="ARBA00022801"/>
    </source>
</evidence>
<dbReference type="FunFam" id="3.30.1360.120:FF:000003">
    <property type="entry name" value="tRNA modification GTPase MnmE"/>
    <property type="match status" value="1"/>
</dbReference>
<dbReference type="InterPro" id="IPR006073">
    <property type="entry name" value="GTP-bd"/>
</dbReference>
<dbReference type="InterPro" id="IPR004520">
    <property type="entry name" value="GTPase_MnmE"/>
</dbReference>
<feature type="binding site" evidence="10">
    <location>
        <begin position="243"/>
        <end position="248"/>
    </location>
    <ligand>
        <name>GTP</name>
        <dbReference type="ChEBI" id="CHEBI:37565"/>
    </ligand>
</feature>
<evidence type="ECO:0000256" key="10">
    <source>
        <dbReference type="HAMAP-Rule" id="MF_00379"/>
    </source>
</evidence>
<comment type="subcellular location">
    <subcellularLocation>
        <location evidence="10">Cytoplasm</location>
    </subcellularLocation>
</comment>
<feature type="binding site" evidence="10">
    <location>
        <position position="136"/>
    </location>
    <ligand>
        <name>(6S)-5-formyl-5,6,7,8-tetrahydrofolate</name>
        <dbReference type="ChEBI" id="CHEBI:57457"/>
    </ligand>
</feature>
<feature type="binding site" evidence="10">
    <location>
        <position position="247"/>
    </location>
    <ligand>
        <name>Mg(2+)</name>
        <dbReference type="ChEBI" id="CHEBI:18420"/>
    </ligand>
</feature>
<dbReference type="InterPro" id="IPR018948">
    <property type="entry name" value="GTP-bd_TrmE_N"/>
</dbReference>
<feature type="binding site" evidence="10">
    <location>
        <position position="471"/>
    </location>
    <ligand>
        <name>(6S)-5-formyl-5,6,7,8-tetrahydrofolate</name>
        <dbReference type="ChEBI" id="CHEBI:57457"/>
    </ligand>
</feature>
<keyword evidence="6 10" id="KW-0378">Hydrolase</keyword>
<dbReference type="PROSITE" id="PS51709">
    <property type="entry name" value="G_TRME"/>
    <property type="match status" value="1"/>
</dbReference>
<comment type="similarity">
    <text evidence="1 10 11">Belongs to the TRAFAC class TrmE-Era-EngA-EngB-Septin-like GTPase superfamily. TrmE GTPase family.</text>
</comment>
<feature type="binding site" evidence="10">
    <location>
        <position position="97"/>
    </location>
    <ligand>
        <name>(6S)-5-formyl-5,6,7,8-tetrahydrofolate</name>
        <dbReference type="ChEBI" id="CHEBI:57457"/>
    </ligand>
</feature>
<dbReference type="InterPro" id="IPR025867">
    <property type="entry name" value="MnmE_helical"/>
</dbReference>